<sequence length="174" mass="20081">MKREIYSVKCPSHIQLGDPMYFEQFEGEKLSRLVGDYKLPNDFEARVVLEENGIEDSKMIVYLARKGTIDTYMKGYMYETQVQKGKLIGVDTAAYLLNIDGRTDEIDTGGDGYWGDCQEFYHTHKGNEYLDAVVMTVIMPEFENLASMKGRIQYFFKEVSPLCDQVECSEQQMK</sequence>
<evidence type="ECO:0000313" key="1">
    <source>
        <dbReference type="EMBL" id="PXX49264.1"/>
    </source>
</evidence>
<keyword evidence="2" id="KW-1185">Reference proteome</keyword>
<evidence type="ECO:0000313" key="2">
    <source>
        <dbReference type="Proteomes" id="UP000248057"/>
    </source>
</evidence>
<dbReference type="RefSeq" id="WP_110324921.1">
    <property type="nucleotide sequence ID" value="NZ_QJKD01000014.1"/>
</dbReference>
<dbReference type="AlphaFoldDB" id="A0A2V3XXK8"/>
<proteinExistence type="predicted"/>
<accession>A0A2V3XXK8</accession>
<dbReference type="Proteomes" id="UP000248057">
    <property type="component" value="Unassembled WGS sequence"/>
</dbReference>
<protein>
    <submittedName>
        <fullName evidence="1">Uncharacterized protein</fullName>
    </submittedName>
</protein>
<dbReference type="EMBL" id="QJKD01000014">
    <property type="protein sequence ID" value="PXX49264.1"/>
    <property type="molecule type" value="Genomic_DNA"/>
</dbReference>
<gene>
    <name evidence="1" type="ORF">DFR60_11453</name>
</gene>
<reference evidence="1 2" key="1">
    <citation type="submission" date="2018-05" db="EMBL/GenBank/DDBJ databases">
        <title>Genomic Encyclopedia of Type Strains, Phase IV (KMG-IV): sequencing the most valuable type-strain genomes for metagenomic binning, comparative biology and taxonomic classification.</title>
        <authorList>
            <person name="Goeker M."/>
        </authorList>
    </citation>
    <scope>NUCLEOTIDE SEQUENCE [LARGE SCALE GENOMIC DNA]</scope>
    <source>
        <strain evidence="1 2">DSM 24995</strain>
    </source>
</reference>
<dbReference type="GeneID" id="86063751"/>
<comment type="caution">
    <text evidence="1">The sequence shown here is derived from an EMBL/GenBank/DDBJ whole genome shotgun (WGS) entry which is preliminary data.</text>
</comment>
<organism evidence="1 2">
    <name type="scientific">Hungatella effluvii</name>
    <dbReference type="NCBI Taxonomy" id="1096246"/>
    <lineage>
        <taxon>Bacteria</taxon>
        <taxon>Bacillati</taxon>
        <taxon>Bacillota</taxon>
        <taxon>Clostridia</taxon>
        <taxon>Lachnospirales</taxon>
        <taxon>Lachnospiraceae</taxon>
        <taxon>Hungatella</taxon>
    </lineage>
</organism>
<name>A0A2V3XXK8_9FIRM</name>